<dbReference type="KEGG" id="bti:BTG_10955"/>
<organism evidence="3 4">
    <name type="scientific">Bacillus thuringiensis HD-771</name>
    <dbReference type="NCBI Taxonomy" id="1218175"/>
    <lineage>
        <taxon>Bacteria</taxon>
        <taxon>Bacillati</taxon>
        <taxon>Bacillota</taxon>
        <taxon>Bacilli</taxon>
        <taxon>Bacillales</taxon>
        <taxon>Bacillaceae</taxon>
        <taxon>Bacillus</taxon>
        <taxon>Bacillus cereus group</taxon>
    </lineage>
</organism>
<protein>
    <recommendedName>
        <fullName evidence="5">4-oxalomesaconate tautomerase</fullName>
    </recommendedName>
</protein>
<dbReference type="PANTHER" id="PTHR43709:SF3">
    <property type="entry name" value="ISOMERASE YBHH-RELATED"/>
    <property type="match status" value="1"/>
</dbReference>
<dbReference type="RefSeq" id="WP_000701097.1">
    <property type="nucleotide sequence ID" value="NC_018500.1"/>
</dbReference>
<evidence type="ECO:0000313" key="4">
    <source>
        <dbReference type="Proteomes" id="UP000005259"/>
    </source>
</evidence>
<dbReference type="GO" id="GO:0016853">
    <property type="term" value="F:isomerase activity"/>
    <property type="evidence" value="ECO:0007669"/>
    <property type="project" value="UniProtKB-KW"/>
</dbReference>
<name>A0A9W3JCL8_BACTU</name>
<dbReference type="SUPFAM" id="SSF54506">
    <property type="entry name" value="Diaminopimelate epimerase-like"/>
    <property type="match status" value="2"/>
</dbReference>
<gene>
    <name evidence="3" type="ORF">BTG_10955</name>
</gene>
<evidence type="ECO:0000313" key="3">
    <source>
        <dbReference type="EMBL" id="AFQ15653.1"/>
    </source>
</evidence>
<dbReference type="Proteomes" id="UP000005259">
    <property type="component" value="Chromosome"/>
</dbReference>
<dbReference type="Pfam" id="PF04303">
    <property type="entry name" value="PrpF"/>
    <property type="match status" value="1"/>
</dbReference>
<dbReference type="PANTHER" id="PTHR43709">
    <property type="entry name" value="ACONITATE ISOMERASE-RELATED"/>
    <property type="match status" value="1"/>
</dbReference>
<accession>A0A9W3JCL8</accession>
<evidence type="ECO:0008006" key="5">
    <source>
        <dbReference type="Google" id="ProtNLM"/>
    </source>
</evidence>
<dbReference type="Gene3D" id="3.10.310.10">
    <property type="entry name" value="Diaminopimelate Epimerase, Chain A, domain 1"/>
    <property type="match status" value="2"/>
</dbReference>
<dbReference type="EMBL" id="CP003752">
    <property type="protein sequence ID" value="AFQ15653.1"/>
    <property type="molecule type" value="Genomic_DNA"/>
</dbReference>
<keyword evidence="2" id="KW-0413">Isomerase</keyword>
<evidence type="ECO:0000256" key="1">
    <source>
        <dbReference type="ARBA" id="ARBA00007673"/>
    </source>
</evidence>
<comment type="similarity">
    <text evidence="1">Belongs to the PrpF family.</text>
</comment>
<evidence type="ECO:0000256" key="2">
    <source>
        <dbReference type="ARBA" id="ARBA00023235"/>
    </source>
</evidence>
<dbReference type="InterPro" id="IPR007400">
    <property type="entry name" value="PrpF-like"/>
</dbReference>
<reference evidence="3 4" key="1">
    <citation type="submission" date="2012-08" db="EMBL/GenBank/DDBJ databases">
        <authorList>
            <person name="Doggett N."/>
            <person name="Teshima H."/>
            <person name="Bruce D."/>
            <person name="Detter J.C."/>
            <person name="Johnson S.L."/>
            <person name="Han C."/>
        </authorList>
    </citation>
    <scope>NUCLEOTIDE SEQUENCE [LARGE SCALE GENOMIC DNA]</scope>
    <source>
        <strain evidence="3 4">HD-771</strain>
    </source>
</reference>
<sequence>MKIPCFIMRGGTSKGLFFLDKHLPTDISLRREVILQALGAGNPRGIDGMGTLDPLSNKIAIIRASNTAGIDIDYLFLQADLKRRLLDDSVNCGNIISAVAPYAVESGLIKVESGEKKIKVRNLNTNVIVESTIITRNGKVAYDGDFKIDGVPGTGAPIRLNFINSAGSVTGNLFPTGKKMDVIEGINVSCVDVSVPLIIIPARELGIKGDESPDVLNKNKSLLNQIELIRRKIGILANLGDVSSKVIPKISIISKPKKSGTITSRYFIPHQCHSTHAVTGSLALSAAIKIQGTTANRMLEKECLNSLKELERIIIEHPAGKIQTEFAIKEVNDKYVIKKSSITRTARLLFKGELILP</sequence>
<dbReference type="AlphaFoldDB" id="A0A9W3JCL8"/>
<proteinExistence type="inferred from homology"/>